<dbReference type="InterPro" id="IPR006860">
    <property type="entry name" value="FecR"/>
</dbReference>
<dbReference type="PANTHER" id="PTHR30273">
    <property type="entry name" value="PERIPLASMIC SIGNAL SENSOR AND SIGMA FACTOR ACTIVATOR FECR-RELATED"/>
    <property type="match status" value="1"/>
</dbReference>
<feature type="domain" description="FecR protein" evidence="2">
    <location>
        <begin position="26"/>
        <end position="112"/>
    </location>
</feature>
<dbReference type="GO" id="GO:0016989">
    <property type="term" value="F:sigma factor antagonist activity"/>
    <property type="evidence" value="ECO:0007669"/>
    <property type="project" value="TreeGrafter"/>
</dbReference>
<keyword evidence="4" id="KW-1185">Reference proteome</keyword>
<evidence type="ECO:0000256" key="1">
    <source>
        <dbReference type="SAM" id="Coils"/>
    </source>
</evidence>
<evidence type="ECO:0000259" key="2">
    <source>
        <dbReference type="Pfam" id="PF04773"/>
    </source>
</evidence>
<dbReference type="KEGG" id="msaa:QYS49_27945"/>
<dbReference type="PROSITE" id="PS51257">
    <property type="entry name" value="PROKAR_LIPOPROTEIN"/>
    <property type="match status" value="1"/>
</dbReference>
<proteinExistence type="predicted"/>
<sequence length="209" mass="23609">MKFNYLFSLLIFSVLISACSKERVITQDNYEVVDLPDGSIVFLNHYSELEYIEAFNQRRVAISGECYFSVEASDKSFTVTGELGEVEVLGTEFSVKSDIEDMKVEVESGSVQFTVEDHSEKLSKGEMASYQKGDNSIKTGKASNGFKKWMAKLRIEFKRLDKKLNDEAKGIEEELNEKAKEIEKEANKIGKELEDVGDQIGKSIKKITD</sequence>
<feature type="coiled-coil region" evidence="1">
    <location>
        <begin position="161"/>
        <end position="199"/>
    </location>
</feature>
<dbReference type="RefSeq" id="WP_308351406.1">
    <property type="nucleotide sequence ID" value="NZ_CP129971.1"/>
</dbReference>
<dbReference type="PANTHER" id="PTHR30273:SF2">
    <property type="entry name" value="PROTEIN FECR"/>
    <property type="match status" value="1"/>
</dbReference>
<protein>
    <submittedName>
        <fullName evidence="3">FecR domain-containing protein</fullName>
    </submittedName>
</protein>
<dbReference type="InterPro" id="IPR012373">
    <property type="entry name" value="Ferrdict_sens_TM"/>
</dbReference>
<evidence type="ECO:0000313" key="4">
    <source>
        <dbReference type="Proteomes" id="UP001230496"/>
    </source>
</evidence>
<dbReference type="Gene3D" id="2.60.120.1440">
    <property type="match status" value="1"/>
</dbReference>
<dbReference type="Pfam" id="PF04773">
    <property type="entry name" value="FecR"/>
    <property type="match status" value="1"/>
</dbReference>
<reference evidence="3 4" key="1">
    <citation type="submission" date="2023-08" db="EMBL/GenBank/DDBJ databases">
        <title>Comparative genomics and taxonomic characterization of three novel marine species of genus Marivirga.</title>
        <authorList>
            <person name="Muhammad N."/>
            <person name="Kim S.-G."/>
        </authorList>
    </citation>
    <scope>NUCLEOTIDE SEQUENCE [LARGE SCALE GENOMIC DNA]</scope>
    <source>
        <strain evidence="3 4">BDSF4-3</strain>
    </source>
</reference>
<organism evidence="3 4">
    <name type="scientific">Marivirga salinarum</name>
    <dbReference type="NCBI Taxonomy" id="3059078"/>
    <lineage>
        <taxon>Bacteria</taxon>
        <taxon>Pseudomonadati</taxon>
        <taxon>Bacteroidota</taxon>
        <taxon>Cytophagia</taxon>
        <taxon>Cytophagales</taxon>
        <taxon>Marivirgaceae</taxon>
        <taxon>Marivirga</taxon>
    </lineage>
</organism>
<evidence type="ECO:0000313" key="3">
    <source>
        <dbReference type="EMBL" id="WKK75352.2"/>
    </source>
</evidence>
<dbReference type="AlphaFoldDB" id="A0AA49GGI7"/>
<name>A0AA49GGI7_9BACT</name>
<accession>A0AA49GGI7</accession>
<dbReference type="Proteomes" id="UP001230496">
    <property type="component" value="Chromosome"/>
</dbReference>
<keyword evidence="1" id="KW-0175">Coiled coil</keyword>
<dbReference type="EMBL" id="CP129971">
    <property type="protein sequence ID" value="WKK75352.2"/>
    <property type="molecule type" value="Genomic_DNA"/>
</dbReference>
<gene>
    <name evidence="3" type="ORF">QYS49_27945</name>
</gene>